<organism evidence="5 6">
    <name type="scientific">Colletotrichum tanaceti</name>
    <dbReference type="NCBI Taxonomy" id="1306861"/>
    <lineage>
        <taxon>Eukaryota</taxon>
        <taxon>Fungi</taxon>
        <taxon>Dikarya</taxon>
        <taxon>Ascomycota</taxon>
        <taxon>Pezizomycotina</taxon>
        <taxon>Sordariomycetes</taxon>
        <taxon>Hypocreomycetidae</taxon>
        <taxon>Glomerellales</taxon>
        <taxon>Glomerellaceae</taxon>
        <taxon>Colletotrichum</taxon>
        <taxon>Colletotrichum destructivum species complex</taxon>
    </lineage>
</organism>
<dbReference type="STRING" id="1306861.A0A4U6X9V9"/>
<sequence length="695" mass="76765">MPAGALALVALLAAAVSCAPSTQGLRTDIAIIRDNDLLGMPRKPSWTERSLWLLTIFAVSDLKSPTVNASALFLRSRVPFSEAKAACKKLGEELWAPESNSTKRILSILDHQEADVDLSAIWVAPKEGDDPKTINLRSEVSSASPSATNPVLCMHTAPLSNGVAQDNTRRWQVVVHSNREDVLGFRDRNSFRFQGMRFATKTERFAYPRMYRGSGGNATALEFGSPCYQGFGEEDCHYLNVYTPYLPRNRRIDNGLRPVMLWIYGGAMTSGFGSDPLFDGGNLASRGDVVVVTFNYRLGTLGYLALDDGETNGNFGLADQILALDWVRDHIRDFGGDPGKITVFGQSAGAASIRAMMASPKTAGKFAAAILMSNLGGISYGASYSKYYSIKDQLDLVGNAILRTTNCTNATSQVECLRKVPVGSLGPGARYLVNDGVYLTTDELKLKGDPLNVHVMMGITSEDGLPFLIFPRNGTVINDTRWLTSQGLPAPSKRLFPPIDTKNTTRAAFGIGARLATDAMFRCVDQATVYAGLDSGVFGPEVYYYELERTYQTPEWPRLDICEAPKSEAHPMGDPDSATNNLRCHSGDLLPLFGNIVRQGNPLRDENDLPWQQYLVDTITSFARTYNPNPDKAFLEARGFESTRKAQERSGPWKPSVRGEMKMRRIDWPVERNMMRGFKDIEQCKWLELPLDYYV</sequence>
<dbReference type="OrthoDB" id="408631at2759"/>
<dbReference type="EMBL" id="PJEX01000276">
    <property type="protein sequence ID" value="TKW51869.1"/>
    <property type="molecule type" value="Genomic_DNA"/>
</dbReference>
<reference evidence="5 6" key="1">
    <citation type="journal article" date="2019" name="PLoS ONE">
        <title>Comparative genome analysis indicates high evolutionary potential of pathogenicity genes in Colletotrichum tanaceti.</title>
        <authorList>
            <person name="Lelwala R.V."/>
            <person name="Korhonen P.K."/>
            <person name="Young N.D."/>
            <person name="Scott J.B."/>
            <person name="Ades P.A."/>
            <person name="Gasser R.B."/>
            <person name="Taylor P.W.J."/>
        </authorList>
    </citation>
    <scope>NUCLEOTIDE SEQUENCE [LARGE SCALE GENOMIC DNA]</scope>
    <source>
        <strain evidence="5">BRIP57314</strain>
    </source>
</reference>
<proteinExistence type="inferred from homology"/>
<evidence type="ECO:0000256" key="2">
    <source>
        <dbReference type="ARBA" id="ARBA00022801"/>
    </source>
</evidence>
<dbReference type="Proteomes" id="UP000310108">
    <property type="component" value="Unassembled WGS sequence"/>
</dbReference>
<dbReference type="SUPFAM" id="SSF53474">
    <property type="entry name" value="alpha/beta-Hydrolases"/>
    <property type="match status" value="1"/>
</dbReference>
<feature type="chain" id="PRO_5020939097" description="Carboxylic ester hydrolase" evidence="3">
    <location>
        <begin position="25"/>
        <end position="695"/>
    </location>
</feature>
<evidence type="ECO:0000256" key="3">
    <source>
        <dbReference type="RuleBase" id="RU361235"/>
    </source>
</evidence>
<keyword evidence="6" id="KW-1185">Reference proteome</keyword>
<dbReference type="PANTHER" id="PTHR43142:SF3">
    <property type="entry name" value="PUTATIVE (AFU_ORTHOLOGUE AFUA_3G09070)-RELATED"/>
    <property type="match status" value="1"/>
</dbReference>
<evidence type="ECO:0000313" key="6">
    <source>
        <dbReference type="Proteomes" id="UP000310108"/>
    </source>
</evidence>
<feature type="domain" description="Carboxylesterase type B" evidence="4">
    <location>
        <begin position="190"/>
        <end position="666"/>
    </location>
</feature>
<comment type="similarity">
    <text evidence="1 3">Belongs to the type-B carboxylesterase/lipase family.</text>
</comment>
<dbReference type="Gene3D" id="3.40.50.1820">
    <property type="entry name" value="alpha/beta hydrolase"/>
    <property type="match status" value="1"/>
</dbReference>
<evidence type="ECO:0000256" key="1">
    <source>
        <dbReference type="ARBA" id="ARBA00005964"/>
    </source>
</evidence>
<dbReference type="InterPro" id="IPR002018">
    <property type="entry name" value="CarbesteraseB"/>
</dbReference>
<dbReference type="GO" id="GO:0016787">
    <property type="term" value="F:hydrolase activity"/>
    <property type="evidence" value="ECO:0007669"/>
    <property type="project" value="UniProtKB-KW"/>
</dbReference>
<dbReference type="Pfam" id="PF00135">
    <property type="entry name" value="COesterase"/>
    <property type="match status" value="1"/>
</dbReference>
<dbReference type="InterPro" id="IPR019826">
    <property type="entry name" value="Carboxylesterase_B_AS"/>
</dbReference>
<dbReference type="PANTHER" id="PTHR43142">
    <property type="entry name" value="CARBOXYLIC ESTER HYDROLASE"/>
    <property type="match status" value="1"/>
</dbReference>
<keyword evidence="3" id="KW-0732">Signal</keyword>
<feature type="signal peptide" evidence="3">
    <location>
        <begin position="1"/>
        <end position="24"/>
    </location>
</feature>
<accession>A0A4U6X9V9</accession>
<dbReference type="PROSITE" id="PS00122">
    <property type="entry name" value="CARBOXYLESTERASE_B_1"/>
    <property type="match status" value="1"/>
</dbReference>
<comment type="caution">
    <text evidence="5">The sequence shown here is derived from an EMBL/GenBank/DDBJ whole genome shotgun (WGS) entry which is preliminary data.</text>
</comment>
<dbReference type="AlphaFoldDB" id="A0A4U6X9V9"/>
<gene>
    <name evidence="5" type="primary">CEL</name>
    <name evidence="5" type="ORF">CTA1_1029</name>
</gene>
<protein>
    <recommendedName>
        <fullName evidence="3">Carboxylic ester hydrolase</fullName>
        <ecNumber evidence="3">3.1.1.-</ecNumber>
    </recommendedName>
</protein>
<dbReference type="InterPro" id="IPR029058">
    <property type="entry name" value="AB_hydrolase_fold"/>
</dbReference>
<evidence type="ECO:0000259" key="4">
    <source>
        <dbReference type="Pfam" id="PF00135"/>
    </source>
</evidence>
<evidence type="ECO:0000313" key="5">
    <source>
        <dbReference type="EMBL" id="TKW51869.1"/>
    </source>
</evidence>
<keyword evidence="2 3" id="KW-0378">Hydrolase</keyword>
<name>A0A4U6X9V9_9PEZI</name>
<dbReference type="EC" id="3.1.1.-" evidence="3"/>